<evidence type="ECO:0000313" key="10">
    <source>
        <dbReference type="EMBL" id="ORZ26331.1"/>
    </source>
</evidence>
<feature type="compositionally biased region" description="Low complexity" evidence="7">
    <location>
        <begin position="1162"/>
        <end position="1195"/>
    </location>
</feature>
<dbReference type="PANTHER" id="PTHR43047">
    <property type="entry name" value="TWO-COMPONENT HISTIDINE PROTEIN KINASE"/>
    <property type="match status" value="1"/>
</dbReference>
<dbReference type="InterPro" id="IPR003018">
    <property type="entry name" value="GAF"/>
</dbReference>
<comment type="caution">
    <text evidence="10">The sequence shown here is derived from an EMBL/GenBank/DDBJ whole genome shotgun (WGS) entry which is preliminary data.</text>
</comment>
<dbReference type="OrthoDB" id="21225at2759"/>
<feature type="region of interest" description="Disordered" evidence="7">
    <location>
        <begin position="1371"/>
        <end position="1390"/>
    </location>
</feature>
<evidence type="ECO:0000256" key="2">
    <source>
        <dbReference type="ARBA" id="ARBA00012438"/>
    </source>
</evidence>
<dbReference type="Gene3D" id="3.40.50.2300">
    <property type="match status" value="1"/>
</dbReference>
<evidence type="ECO:0000256" key="4">
    <source>
        <dbReference type="ARBA" id="ARBA00022679"/>
    </source>
</evidence>
<keyword evidence="11" id="KW-1185">Reference proteome</keyword>
<dbReference type="SUPFAM" id="SSF55874">
    <property type="entry name" value="ATPase domain of HSP90 chaperone/DNA topoisomerase II/histidine kinase"/>
    <property type="match status" value="1"/>
</dbReference>
<evidence type="ECO:0000256" key="6">
    <source>
        <dbReference type="PROSITE-ProRule" id="PRU00169"/>
    </source>
</evidence>
<dbReference type="InParanoid" id="A0A1Y2GX31"/>
<dbReference type="InterPro" id="IPR011006">
    <property type="entry name" value="CheY-like_superfamily"/>
</dbReference>
<evidence type="ECO:0000259" key="8">
    <source>
        <dbReference type="PROSITE" id="PS50109"/>
    </source>
</evidence>
<dbReference type="PRINTS" id="PR00344">
    <property type="entry name" value="BCTRLSENSOR"/>
</dbReference>
<feature type="region of interest" description="Disordered" evidence="7">
    <location>
        <begin position="540"/>
        <end position="559"/>
    </location>
</feature>
<feature type="region of interest" description="Disordered" evidence="7">
    <location>
        <begin position="1149"/>
        <end position="1207"/>
    </location>
</feature>
<dbReference type="RefSeq" id="XP_021884096.1">
    <property type="nucleotide sequence ID" value="XM_022026382.1"/>
</dbReference>
<dbReference type="InterPro" id="IPR001789">
    <property type="entry name" value="Sig_transdc_resp-reg_receiver"/>
</dbReference>
<dbReference type="SMART" id="SM00065">
    <property type="entry name" value="GAF"/>
    <property type="match status" value="1"/>
</dbReference>
<dbReference type="Pfam" id="PF02518">
    <property type="entry name" value="HATPase_c"/>
    <property type="match status" value="1"/>
</dbReference>
<dbReference type="InterPro" id="IPR003594">
    <property type="entry name" value="HATPase_dom"/>
</dbReference>
<dbReference type="InterPro" id="IPR029016">
    <property type="entry name" value="GAF-like_dom_sf"/>
</dbReference>
<dbReference type="SMART" id="SM00388">
    <property type="entry name" value="HisKA"/>
    <property type="match status" value="1"/>
</dbReference>
<dbReference type="CDD" id="cd00082">
    <property type="entry name" value="HisKA"/>
    <property type="match status" value="1"/>
</dbReference>
<dbReference type="InterPro" id="IPR004358">
    <property type="entry name" value="Sig_transdc_His_kin-like_C"/>
</dbReference>
<protein>
    <recommendedName>
        <fullName evidence="2">histidine kinase</fullName>
        <ecNumber evidence="2">2.7.13.3</ecNumber>
    </recommendedName>
</protein>
<evidence type="ECO:0000256" key="7">
    <source>
        <dbReference type="SAM" id="MobiDB-lite"/>
    </source>
</evidence>
<sequence length="1390" mass="152365">MSKCSADQEYESWDDFLYHYRQGRFPSDFPTSRPKAVTAFPPTPPYIGPPDQYLPYLAPPLPLNEEKRLRALHSFQLLRTDPDPNFEHIVQLVANVMGTKGCVITLVDHLQVSTKAQYPNAYTEAPRQHSICSHTILRSSKDPLVVLDTYADWRFKGLPSVESEPHIRFYAGAPLTTSDNLNIGVLCLYDFEPRTSFSEKDRKLLTDFAAVVMREMELWNDQAPLPTPSDIFESVPKTLDNESMYASTPLEPAFPTPTGSPTLLSCAFAPPSLGSSESTPATGGNSLQDKAFPAACIMLQATLNVDAVYLVQATDNQSIIPPSESSVVWNYLDKTGRRKGAVGVVKGGQEGLPLCTPAQDANENDWFGAPTNPATVKDPSCQKQLCHTFEGTLRLLKTGATTPYRSALIVPILGPSSSSNEITMDNEPWAYFVILSSSHTKQFSFHERIYLKNFGSCLVTEVMKKRVEAADKAKGTFIKSISHELRTPLHIILGILELLYANPEEPLSNAQMDMIATAEASGKNLIDTINNIIELANLDPDNDMETRDNSGDHKTKPAPEVEETVIEDTDIRDLCQSVAESMAKACTEKNVVVLPSWTKHSPSSLSLSTSNSATGSTTNISTSFVGTIPFKRGSFSSHEDSHSGHNSSFDSVHSLAARSLKPERKAVLELLVAMDEPECAPDQGVIWNYSLDVKSVTRILTQLVENAIKFTTAGFVEVSAKPLINSPIPIKQPYPGAQAILFTVRDTGKGISPEFVQYHLFKRFSQEDPLQVGTGLGMALVKELVRKLGGWMEVWSEGIEGRGCVVKVLLWATPASHQVKSLKKISGPWQEASCRFYSGEPSVGADRLFEIMGRRLMGQQLNMNVEKGNEEDASPEDMLKDLCDQSHCDLLVINDDLIRLKAYLSYWIDYHRTIEVGDIKNPVTPTPLLMVTSPSNVMNVQRLVDEYLETPIESESIERPASIVIMTKPIGPIKLVQCLRECFTPAFSSPHLETPHGSPRLSASSEPIQLQPMPLLCSATVPYIMATTSGVHDTRLLSAGTMIKQSFTSPMTLQGGQQLSIVVAPHSPGGLVPPPWTLPAGPSPATTPEREVCLPGSATTQADDQYQLNCHLATPQYLHLAPVLDPNLEEFRANIDVTVPKLRPRRSIWDNQAKKKQQGYVAASSTAATSTAGDTVTISSAPKSTSTSASASGSSNEDGPTKDNETLKKPVPRVLIVEDNITNRMILRTFLKKRGVSVVEAENGKIGVERFQEEVKRRGGKSGFEFVLMDLQMPVMDGNMATKRIREFEQGLMEQQKLSDLAKTHKSSSDSISEEQGYCSTIIFALTGLAGDEDKRLAFECGVDGYMTKPVSLKVLGSLMSSCMPSNEEDLVSHAGLKSPQATKETADHI</sequence>
<dbReference type="SUPFAM" id="SSF47384">
    <property type="entry name" value="Homodimeric domain of signal transducing histidine kinase"/>
    <property type="match status" value="1"/>
</dbReference>
<dbReference type="InterPro" id="IPR003661">
    <property type="entry name" value="HisK_dim/P_dom"/>
</dbReference>
<feature type="modified residue" description="4-aspartylphosphate" evidence="6">
    <location>
        <position position="1270"/>
    </location>
</feature>
<evidence type="ECO:0000256" key="1">
    <source>
        <dbReference type="ARBA" id="ARBA00000085"/>
    </source>
</evidence>
<evidence type="ECO:0000256" key="3">
    <source>
        <dbReference type="ARBA" id="ARBA00022553"/>
    </source>
</evidence>
<dbReference type="SMART" id="SM00448">
    <property type="entry name" value="REC"/>
    <property type="match status" value="1"/>
</dbReference>
<accession>A0A1Y2GX31</accession>
<dbReference type="InterPro" id="IPR036097">
    <property type="entry name" value="HisK_dim/P_sf"/>
</dbReference>
<dbReference type="Gene3D" id="3.30.450.40">
    <property type="match status" value="1"/>
</dbReference>
<proteinExistence type="predicted"/>
<dbReference type="STRING" id="64571.A0A1Y2GX31"/>
<evidence type="ECO:0000259" key="9">
    <source>
        <dbReference type="PROSITE" id="PS50110"/>
    </source>
</evidence>
<gene>
    <name evidence="10" type="ORF">BCR41DRAFT_368416</name>
</gene>
<dbReference type="Pfam" id="PF00072">
    <property type="entry name" value="Response_reg"/>
    <property type="match status" value="1"/>
</dbReference>
<dbReference type="GO" id="GO:0005886">
    <property type="term" value="C:plasma membrane"/>
    <property type="evidence" value="ECO:0007669"/>
    <property type="project" value="TreeGrafter"/>
</dbReference>
<name>A0A1Y2GX31_9FUNG</name>
<dbReference type="InterPro" id="IPR005467">
    <property type="entry name" value="His_kinase_dom"/>
</dbReference>
<feature type="compositionally biased region" description="Basic and acidic residues" evidence="7">
    <location>
        <begin position="544"/>
        <end position="559"/>
    </location>
</feature>
<organism evidence="10 11">
    <name type="scientific">Lobosporangium transversale</name>
    <dbReference type="NCBI Taxonomy" id="64571"/>
    <lineage>
        <taxon>Eukaryota</taxon>
        <taxon>Fungi</taxon>
        <taxon>Fungi incertae sedis</taxon>
        <taxon>Mucoromycota</taxon>
        <taxon>Mortierellomycotina</taxon>
        <taxon>Mortierellomycetes</taxon>
        <taxon>Mortierellales</taxon>
        <taxon>Mortierellaceae</taxon>
        <taxon>Lobosporangium</taxon>
    </lineage>
</organism>
<dbReference type="SUPFAM" id="SSF55781">
    <property type="entry name" value="GAF domain-like"/>
    <property type="match status" value="1"/>
</dbReference>
<reference evidence="10 11" key="1">
    <citation type="submission" date="2016-07" db="EMBL/GenBank/DDBJ databases">
        <title>Pervasive Adenine N6-methylation of Active Genes in Fungi.</title>
        <authorList>
            <consortium name="DOE Joint Genome Institute"/>
            <person name="Mondo S.J."/>
            <person name="Dannebaum R.O."/>
            <person name="Kuo R.C."/>
            <person name="Labutti K."/>
            <person name="Haridas S."/>
            <person name="Kuo A."/>
            <person name="Salamov A."/>
            <person name="Ahrendt S.R."/>
            <person name="Lipzen A."/>
            <person name="Sullivan W."/>
            <person name="Andreopoulos W.B."/>
            <person name="Clum A."/>
            <person name="Lindquist E."/>
            <person name="Daum C."/>
            <person name="Ramamoorthy G.K."/>
            <person name="Gryganskyi A."/>
            <person name="Culley D."/>
            <person name="Magnuson J.K."/>
            <person name="James T.Y."/>
            <person name="O'Malley M.A."/>
            <person name="Stajich J.E."/>
            <person name="Spatafora J.W."/>
            <person name="Visel A."/>
            <person name="Grigoriev I.V."/>
        </authorList>
    </citation>
    <scope>NUCLEOTIDE SEQUENCE [LARGE SCALE GENOMIC DNA]</scope>
    <source>
        <strain evidence="10 11">NRRL 3116</strain>
    </source>
</reference>
<dbReference type="CDD" id="cd17546">
    <property type="entry name" value="REC_hyHK_CKI1_RcsC-like"/>
    <property type="match status" value="1"/>
</dbReference>
<dbReference type="Pfam" id="PF00512">
    <property type="entry name" value="HisKA"/>
    <property type="match status" value="1"/>
</dbReference>
<dbReference type="EC" id="2.7.13.3" evidence="2"/>
<feature type="domain" description="Histidine kinase" evidence="8">
    <location>
        <begin position="480"/>
        <end position="814"/>
    </location>
</feature>
<dbReference type="SUPFAM" id="SSF52172">
    <property type="entry name" value="CheY-like"/>
    <property type="match status" value="1"/>
</dbReference>
<feature type="domain" description="Response regulatory" evidence="9">
    <location>
        <begin position="1213"/>
        <end position="1364"/>
    </location>
</feature>
<keyword evidence="5" id="KW-0418">Kinase</keyword>
<dbReference type="PROSITE" id="PS50110">
    <property type="entry name" value="RESPONSE_REGULATORY"/>
    <property type="match status" value="1"/>
</dbReference>
<dbReference type="GO" id="GO:0009927">
    <property type="term" value="F:histidine phosphotransfer kinase activity"/>
    <property type="evidence" value="ECO:0007669"/>
    <property type="project" value="TreeGrafter"/>
</dbReference>
<dbReference type="InterPro" id="IPR036890">
    <property type="entry name" value="HATPase_C_sf"/>
</dbReference>
<dbReference type="GO" id="GO:0000155">
    <property type="term" value="F:phosphorelay sensor kinase activity"/>
    <property type="evidence" value="ECO:0007669"/>
    <property type="project" value="InterPro"/>
</dbReference>
<dbReference type="EMBL" id="MCFF01000007">
    <property type="protein sequence ID" value="ORZ26331.1"/>
    <property type="molecule type" value="Genomic_DNA"/>
</dbReference>
<dbReference type="SMART" id="SM00387">
    <property type="entry name" value="HATPase_c"/>
    <property type="match status" value="1"/>
</dbReference>
<dbReference type="Gene3D" id="1.10.287.130">
    <property type="match status" value="1"/>
</dbReference>
<dbReference type="PROSITE" id="PS50109">
    <property type="entry name" value="HIS_KIN"/>
    <property type="match status" value="1"/>
</dbReference>
<keyword evidence="4" id="KW-0808">Transferase</keyword>
<dbReference type="PANTHER" id="PTHR43047:SF72">
    <property type="entry name" value="OSMOSENSING HISTIDINE PROTEIN KINASE SLN1"/>
    <property type="match status" value="1"/>
</dbReference>
<dbReference type="Pfam" id="PF01590">
    <property type="entry name" value="GAF"/>
    <property type="match status" value="1"/>
</dbReference>
<evidence type="ECO:0000313" key="11">
    <source>
        <dbReference type="Proteomes" id="UP000193648"/>
    </source>
</evidence>
<dbReference type="Proteomes" id="UP000193648">
    <property type="component" value="Unassembled WGS sequence"/>
</dbReference>
<evidence type="ECO:0000256" key="5">
    <source>
        <dbReference type="ARBA" id="ARBA00022777"/>
    </source>
</evidence>
<keyword evidence="3 6" id="KW-0597">Phosphoprotein</keyword>
<comment type="catalytic activity">
    <reaction evidence="1">
        <text>ATP + protein L-histidine = ADP + protein N-phospho-L-histidine.</text>
        <dbReference type="EC" id="2.7.13.3"/>
    </reaction>
</comment>
<dbReference type="Gene3D" id="3.30.565.10">
    <property type="entry name" value="Histidine kinase-like ATPase, C-terminal domain"/>
    <property type="match status" value="1"/>
</dbReference>
<dbReference type="GeneID" id="33568225"/>